<organism evidence="1">
    <name type="scientific">Aphanomyces invadans</name>
    <dbReference type="NCBI Taxonomy" id="157072"/>
    <lineage>
        <taxon>Eukaryota</taxon>
        <taxon>Sar</taxon>
        <taxon>Stramenopiles</taxon>
        <taxon>Oomycota</taxon>
        <taxon>Saprolegniomycetes</taxon>
        <taxon>Saprolegniales</taxon>
        <taxon>Verrucalvaceae</taxon>
        <taxon>Aphanomyces</taxon>
    </lineage>
</organism>
<gene>
    <name evidence="1" type="ORF">H310_01035</name>
</gene>
<dbReference type="RefSeq" id="XP_008862260.1">
    <property type="nucleotide sequence ID" value="XM_008864038.1"/>
</dbReference>
<reference evidence="1" key="1">
    <citation type="submission" date="2013-12" db="EMBL/GenBank/DDBJ databases">
        <title>The Genome Sequence of Aphanomyces invadans NJM9701.</title>
        <authorList>
            <consortium name="The Broad Institute Genomics Platform"/>
            <person name="Russ C."/>
            <person name="Tyler B."/>
            <person name="van West P."/>
            <person name="Dieguez-Uribeondo J."/>
            <person name="Young S.K."/>
            <person name="Zeng Q."/>
            <person name="Gargeya S."/>
            <person name="Fitzgerald M."/>
            <person name="Abouelleil A."/>
            <person name="Alvarado L."/>
            <person name="Chapman S.B."/>
            <person name="Gainer-Dewar J."/>
            <person name="Goldberg J."/>
            <person name="Griggs A."/>
            <person name="Gujja S."/>
            <person name="Hansen M."/>
            <person name="Howarth C."/>
            <person name="Imamovic A."/>
            <person name="Ireland A."/>
            <person name="Larimer J."/>
            <person name="McCowan C."/>
            <person name="Murphy C."/>
            <person name="Pearson M."/>
            <person name="Poon T.W."/>
            <person name="Priest M."/>
            <person name="Roberts A."/>
            <person name="Saif S."/>
            <person name="Shea T."/>
            <person name="Sykes S."/>
            <person name="Wortman J."/>
            <person name="Nusbaum C."/>
            <person name="Birren B."/>
        </authorList>
    </citation>
    <scope>NUCLEOTIDE SEQUENCE [LARGE SCALE GENOMIC DNA]</scope>
    <source>
        <strain evidence="1">NJM9701</strain>
    </source>
</reference>
<protein>
    <submittedName>
        <fullName evidence="1">Uncharacterized protein</fullName>
    </submittedName>
</protein>
<proteinExistence type="predicted"/>
<name>A0A024UQL6_9STRA</name>
<dbReference type="VEuPathDB" id="FungiDB:H310_01035"/>
<dbReference type="EMBL" id="KI913953">
    <property type="protein sequence ID" value="ETW08455.1"/>
    <property type="molecule type" value="Genomic_DNA"/>
</dbReference>
<accession>A0A024UQL6</accession>
<sequence length="118" mass="13280">MHTTRDHTPASNVIKSANDTKHDRFLEQHTPNAIMNDPTTPNTGLIIENASVILPWEPHVLARNSSNVAWLMPSTVENKRAALLPLSWLNVAQMPWFGSTTVLFGSLFRFTRTFELVV</sequence>
<dbReference type="AlphaFoldDB" id="A0A024UQL6"/>
<dbReference type="GeneID" id="20078085"/>
<evidence type="ECO:0000313" key="1">
    <source>
        <dbReference type="EMBL" id="ETW08455.1"/>
    </source>
</evidence>